<dbReference type="PANTHER" id="PTHR37539:SF1">
    <property type="entry name" value="ER-BOUND OXYGENASE MPAB_MPAB'_RUBBER OXYGENASE CATALYTIC DOMAIN-CONTAINING PROTEIN"/>
    <property type="match status" value="1"/>
</dbReference>
<dbReference type="GO" id="GO:0016491">
    <property type="term" value="F:oxidoreductase activity"/>
    <property type="evidence" value="ECO:0007669"/>
    <property type="project" value="InterPro"/>
</dbReference>
<organism evidence="3 4">
    <name type="scientific">Lachnellula cervina</name>
    <dbReference type="NCBI Taxonomy" id="1316786"/>
    <lineage>
        <taxon>Eukaryota</taxon>
        <taxon>Fungi</taxon>
        <taxon>Dikarya</taxon>
        <taxon>Ascomycota</taxon>
        <taxon>Pezizomycotina</taxon>
        <taxon>Leotiomycetes</taxon>
        <taxon>Helotiales</taxon>
        <taxon>Lachnaceae</taxon>
        <taxon>Lachnellula</taxon>
    </lineage>
</organism>
<dbReference type="AlphaFoldDB" id="A0A7D8Z804"/>
<protein>
    <recommendedName>
        <fullName evidence="2">ER-bound oxygenase mpaB/mpaB'/Rubber oxygenase catalytic domain-containing protein</fullName>
    </recommendedName>
</protein>
<keyword evidence="1" id="KW-0472">Membrane</keyword>
<dbReference type="OrthoDB" id="6361347at2759"/>
<keyword evidence="4" id="KW-1185">Reference proteome</keyword>
<evidence type="ECO:0000313" key="3">
    <source>
        <dbReference type="EMBL" id="TVY55455.1"/>
    </source>
</evidence>
<dbReference type="Pfam" id="PF09995">
    <property type="entry name" value="MPAB_Lcp_cat"/>
    <property type="match status" value="1"/>
</dbReference>
<gene>
    <name evidence="3" type="ORF">LCER1_G003619</name>
</gene>
<evidence type="ECO:0000259" key="2">
    <source>
        <dbReference type="Pfam" id="PF09995"/>
    </source>
</evidence>
<reference evidence="3 4" key="1">
    <citation type="submission" date="2018-05" db="EMBL/GenBank/DDBJ databases">
        <title>Whole genome sequencing for identification of molecular markers to develop diagnostic detection tools for the regulated plant pathogen Lachnellula willkommii.</title>
        <authorList>
            <person name="Giroux E."/>
            <person name="Bilodeau G."/>
        </authorList>
    </citation>
    <scope>NUCLEOTIDE SEQUENCE [LARGE SCALE GENOMIC DNA]</scope>
    <source>
        <strain evidence="3 4">CBS 625.97</strain>
    </source>
</reference>
<accession>A0A7D8Z804</accession>
<evidence type="ECO:0000313" key="4">
    <source>
        <dbReference type="Proteomes" id="UP000481288"/>
    </source>
</evidence>
<dbReference type="Proteomes" id="UP000481288">
    <property type="component" value="Unassembled WGS sequence"/>
</dbReference>
<dbReference type="InterPro" id="IPR018713">
    <property type="entry name" value="MPAB/Lcp_cat_dom"/>
</dbReference>
<dbReference type="PANTHER" id="PTHR37539">
    <property type="entry name" value="SECRETED PROTEIN-RELATED"/>
    <property type="match status" value="1"/>
</dbReference>
<dbReference type="InterPro" id="IPR037473">
    <property type="entry name" value="Lcp-like"/>
</dbReference>
<sequence length="484" mass="54784">MFSPTTRMNDSSYSDHQTNLRTKWGYTMQWTPQHLSQDEVENLRAQFDERGAEALQRIQAIAARLGPGEEGSKPDMFAVLRDHREEDDFLAAFWEHLHAVPGWVDWEQIERGQRFFARYFMANCSLFAFQAFVRDNTATPGVAEVVSRTGGLAVKHLLTRLIETFTWFIQITHDLQAIQPGGQGHSSTIRVRLLHSSVRQRILELEKTRPGYFNVEKYGPPVNDLDAVHAITLFSCNAMWDAMPKMGIHPTDQEAADFIALFRYIAYLIGAPNDGKYWADITKAKATFESMVWYELVPNETSKILAQNFIKWIEDQPPAYLSMGFMEAACRWMNGNEMCDALGLGRPALHHYAAFAGHNIIVASMAWAQRLFPSLDRFVVAYTRKTLHNALTQHVTGPTVPTNGTPPYSFKYVPNHGQKMEVDAQKPNLATRKQRFRPFECVFTAAFLVAALLSLGLAVGAVRILVLLNETFGVTSWIYGGKEN</sequence>
<proteinExistence type="predicted"/>
<dbReference type="EMBL" id="QGMG01000239">
    <property type="protein sequence ID" value="TVY55455.1"/>
    <property type="molecule type" value="Genomic_DNA"/>
</dbReference>
<feature type="transmembrane region" description="Helical" evidence="1">
    <location>
        <begin position="442"/>
        <end position="466"/>
    </location>
</feature>
<evidence type="ECO:0000256" key="1">
    <source>
        <dbReference type="SAM" id="Phobius"/>
    </source>
</evidence>
<comment type="caution">
    <text evidence="3">The sequence shown here is derived from an EMBL/GenBank/DDBJ whole genome shotgun (WGS) entry which is preliminary data.</text>
</comment>
<keyword evidence="1" id="KW-1133">Transmembrane helix</keyword>
<feature type="domain" description="ER-bound oxygenase mpaB/mpaB'/Rubber oxygenase catalytic" evidence="2">
    <location>
        <begin position="131"/>
        <end position="353"/>
    </location>
</feature>
<keyword evidence="1" id="KW-0812">Transmembrane</keyword>
<name>A0A7D8Z804_9HELO</name>